<name>A0AAE0FM95_9CHLO</name>
<dbReference type="GO" id="GO:0019243">
    <property type="term" value="P:methylglyoxal catabolic process to D-lactate via S-lactoyl-glutathione"/>
    <property type="evidence" value="ECO:0007669"/>
    <property type="project" value="InterPro"/>
</dbReference>
<dbReference type="Gene3D" id="3.60.15.10">
    <property type="entry name" value="Ribonuclease Z/Hydroxyacylglutathione hydrolase-like"/>
    <property type="match status" value="1"/>
</dbReference>
<dbReference type="InterPro" id="IPR017782">
    <property type="entry name" value="Hydroxyacylglutathione_Hdrlase"/>
</dbReference>
<dbReference type="GO" id="GO:0004416">
    <property type="term" value="F:hydroxyacylglutathione hydrolase activity"/>
    <property type="evidence" value="ECO:0007669"/>
    <property type="project" value="InterPro"/>
</dbReference>
<organism evidence="7 8">
    <name type="scientific">Cymbomonas tetramitiformis</name>
    <dbReference type="NCBI Taxonomy" id="36881"/>
    <lineage>
        <taxon>Eukaryota</taxon>
        <taxon>Viridiplantae</taxon>
        <taxon>Chlorophyta</taxon>
        <taxon>Pyramimonadophyceae</taxon>
        <taxon>Pyramimonadales</taxon>
        <taxon>Pyramimonadaceae</taxon>
        <taxon>Cymbomonas</taxon>
    </lineage>
</organism>
<evidence type="ECO:0000256" key="4">
    <source>
        <dbReference type="ARBA" id="ARBA00022801"/>
    </source>
</evidence>
<evidence type="ECO:0000313" key="8">
    <source>
        <dbReference type="Proteomes" id="UP001190700"/>
    </source>
</evidence>
<evidence type="ECO:0000256" key="3">
    <source>
        <dbReference type="ARBA" id="ARBA00022723"/>
    </source>
</evidence>
<dbReference type="PANTHER" id="PTHR43705:SF1">
    <property type="entry name" value="HYDROXYACYLGLUTATHIONE HYDROLASE GLOB"/>
    <property type="match status" value="1"/>
</dbReference>
<dbReference type="SMART" id="SM00849">
    <property type="entry name" value="Lactamase_B"/>
    <property type="match status" value="1"/>
</dbReference>
<dbReference type="InterPro" id="IPR035680">
    <property type="entry name" value="Clx_II_MBL"/>
</dbReference>
<reference evidence="7 8" key="1">
    <citation type="journal article" date="2015" name="Genome Biol. Evol.">
        <title>Comparative Genomics of a Bacterivorous Green Alga Reveals Evolutionary Causalities and Consequences of Phago-Mixotrophic Mode of Nutrition.</title>
        <authorList>
            <person name="Burns J.A."/>
            <person name="Paasch A."/>
            <person name="Narechania A."/>
            <person name="Kim E."/>
        </authorList>
    </citation>
    <scope>NUCLEOTIDE SEQUENCE [LARGE SCALE GENOMIC DNA]</scope>
    <source>
        <strain evidence="7 8">PLY_AMNH</strain>
    </source>
</reference>
<keyword evidence="4" id="KW-0378">Hydrolase</keyword>
<comment type="cofactor">
    <cofactor evidence="1">
        <name>Zn(2+)</name>
        <dbReference type="ChEBI" id="CHEBI:29105"/>
    </cofactor>
</comment>
<evidence type="ECO:0000256" key="5">
    <source>
        <dbReference type="ARBA" id="ARBA00022833"/>
    </source>
</evidence>
<dbReference type="NCBIfam" id="TIGR03413">
    <property type="entry name" value="GSH_gloB"/>
    <property type="match status" value="1"/>
</dbReference>
<proteinExistence type="inferred from homology"/>
<evidence type="ECO:0000256" key="2">
    <source>
        <dbReference type="ARBA" id="ARBA00006759"/>
    </source>
</evidence>
<keyword evidence="8" id="KW-1185">Reference proteome</keyword>
<evidence type="ECO:0000256" key="1">
    <source>
        <dbReference type="ARBA" id="ARBA00001947"/>
    </source>
</evidence>
<dbReference type="GO" id="GO:0046872">
    <property type="term" value="F:metal ion binding"/>
    <property type="evidence" value="ECO:0007669"/>
    <property type="project" value="UniProtKB-KW"/>
</dbReference>
<protein>
    <submittedName>
        <fullName evidence="7">Glyoxalase 2-5</fullName>
    </submittedName>
</protein>
<dbReference type="InterPro" id="IPR050110">
    <property type="entry name" value="Glyoxalase_II_hydrolase"/>
</dbReference>
<comment type="similarity">
    <text evidence="2">Belongs to the metallo-beta-lactamase superfamily. Glyoxalase II family.</text>
</comment>
<accession>A0AAE0FM95</accession>
<evidence type="ECO:0000259" key="6">
    <source>
        <dbReference type="SMART" id="SM00849"/>
    </source>
</evidence>
<sequence>MFTLSNRSASAVAMPAVRAARGKHCLSADALAPYSATSAKLRSARRLSTSAINRCASTATDVTASFQIELVPCLSDNYAYLLHEPRAGLTAIVDPSEAGPVLETLKQRGLTLDYILNTHHHWDHVGGNEELKQQTGASVVGPFADKERIPSLDIALADGETWKFGEQDVSIMDTPGHTRGHIAFYLPGAQAVFTGDTLFALGCGRLFEGTAKQMWKSLSQLAELPPETKVCLESTRFTSRKSQCGDMLVANYY</sequence>
<keyword evidence="3" id="KW-0479">Metal-binding</keyword>
<gene>
    <name evidence="7" type="ORF">CYMTET_28932</name>
</gene>
<dbReference type="Pfam" id="PF00753">
    <property type="entry name" value="Lactamase_B"/>
    <property type="match status" value="1"/>
</dbReference>
<dbReference type="CDD" id="cd07723">
    <property type="entry name" value="hydroxyacylglutathione_hydrolase_MBL-fold"/>
    <property type="match status" value="1"/>
</dbReference>
<comment type="caution">
    <text evidence="7">The sequence shown here is derived from an EMBL/GenBank/DDBJ whole genome shotgun (WGS) entry which is preliminary data.</text>
</comment>
<dbReference type="EMBL" id="LGRX02016396">
    <property type="protein sequence ID" value="KAK3262198.1"/>
    <property type="molecule type" value="Genomic_DNA"/>
</dbReference>
<evidence type="ECO:0000313" key="7">
    <source>
        <dbReference type="EMBL" id="KAK3262198.1"/>
    </source>
</evidence>
<dbReference type="PANTHER" id="PTHR43705">
    <property type="entry name" value="HYDROXYACYLGLUTATHIONE HYDROLASE"/>
    <property type="match status" value="1"/>
</dbReference>
<keyword evidence="5" id="KW-0862">Zinc</keyword>
<feature type="domain" description="Metallo-beta-lactamase" evidence="6">
    <location>
        <begin position="76"/>
        <end position="236"/>
    </location>
</feature>
<dbReference type="InterPro" id="IPR001279">
    <property type="entry name" value="Metallo-B-lactamas"/>
</dbReference>
<dbReference type="AlphaFoldDB" id="A0AAE0FM95"/>
<dbReference type="SUPFAM" id="SSF56281">
    <property type="entry name" value="Metallo-hydrolase/oxidoreductase"/>
    <property type="match status" value="1"/>
</dbReference>
<dbReference type="InterPro" id="IPR036866">
    <property type="entry name" value="RibonucZ/Hydroxyglut_hydro"/>
</dbReference>
<dbReference type="Proteomes" id="UP001190700">
    <property type="component" value="Unassembled WGS sequence"/>
</dbReference>